<comment type="caution">
    <text evidence="5">The sequence shown here is derived from an EMBL/GenBank/DDBJ whole genome shotgun (WGS) entry which is preliminary data.</text>
</comment>
<accession>A0AAN6QJY3</accession>
<reference evidence="5" key="2">
    <citation type="submission" date="2023-05" db="EMBL/GenBank/DDBJ databases">
        <authorList>
            <consortium name="Lawrence Berkeley National Laboratory"/>
            <person name="Steindorff A."/>
            <person name="Hensen N."/>
            <person name="Bonometti L."/>
            <person name="Westerberg I."/>
            <person name="Brannstrom I.O."/>
            <person name="Guillou S."/>
            <person name="Cros-Aarteil S."/>
            <person name="Calhoun S."/>
            <person name="Haridas S."/>
            <person name="Kuo A."/>
            <person name="Mondo S."/>
            <person name="Pangilinan J."/>
            <person name="Riley R."/>
            <person name="Labutti K."/>
            <person name="Andreopoulos B."/>
            <person name="Lipzen A."/>
            <person name="Chen C."/>
            <person name="Yanf M."/>
            <person name="Daum C."/>
            <person name="Ng V."/>
            <person name="Clum A."/>
            <person name="Ohm R."/>
            <person name="Martin F."/>
            <person name="Silar P."/>
            <person name="Natvig D."/>
            <person name="Lalanne C."/>
            <person name="Gautier V."/>
            <person name="Ament-Velasquez S.L."/>
            <person name="Kruys A."/>
            <person name="Hutchinson M.I."/>
            <person name="Powell A.J."/>
            <person name="Barry K."/>
            <person name="Miller A.N."/>
            <person name="Grigoriev I.V."/>
            <person name="Debuchy R."/>
            <person name="Gladieux P."/>
            <person name="Thoren M.H."/>
            <person name="Johannesson H."/>
        </authorList>
    </citation>
    <scope>NUCLEOTIDE SEQUENCE</scope>
    <source>
        <strain evidence="5">CBS 508.74</strain>
    </source>
</reference>
<keyword evidence="4" id="KW-0456">Lyase</keyword>
<keyword evidence="4" id="KW-0479">Metal-binding</keyword>
<dbReference type="InterPro" id="IPR034686">
    <property type="entry name" value="Terpene_cyclase-like_2"/>
</dbReference>
<reference evidence="5" key="1">
    <citation type="journal article" date="2023" name="Mol. Phylogenet. Evol.">
        <title>Genome-scale phylogeny and comparative genomics of the fungal order Sordariales.</title>
        <authorList>
            <person name="Hensen N."/>
            <person name="Bonometti L."/>
            <person name="Westerberg I."/>
            <person name="Brannstrom I.O."/>
            <person name="Guillou S."/>
            <person name="Cros-Aarteil S."/>
            <person name="Calhoun S."/>
            <person name="Haridas S."/>
            <person name="Kuo A."/>
            <person name="Mondo S."/>
            <person name="Pangilinan J."/>
            <person name="Riley R."/>
            <person name="LaButti K."/>
            <person name="Andreopoulos B."/>
            <person name="Lipzen A."/>
            <person name="Chen C."/>
            <person name="Yan M."/>
            <person name="Daum C."/>
            <person name="Ng V."/>
            <person name="Clum A."/>
            <person name="Steindorff A."/>
            <person name="Ohm R.A."/>
            <person name="Martin F."/>
            <person name="Silar P."/>
            <person name="Natvig D.O."/>
            <person name="Lalanne C."/>
            <person name="Gautier V."/>
            <person name="Ament-Velasquez S.L."/>
            <person name="Kruys A."/>
            <person name="Hutchinson M.I."/>
            <person name="Powell A.J."/>
            <person name="Barry K."/>
            <person name="Miller A.N."/>
            <person name="Grigoriev I.V."/>
            <person name="Debuchy R."/>
            <person name="Gladieux P."/>
            <person name="Hiltunen Thoren M."/>
            <person name="Johannesson H."/>
        </authorList>
    </citation>
    <scope>NUCLEOTIDE SEQUENCE</scope>
    <source>
        <strain evidence="5">CBS 508.74</strain>
    </source>
</reference>
<keyword evidence="3 4" id="KW-0460">Magnesium</keyword>
<name>A0AAN6QJY3_9PEZI</name>
<dbReference type="Pfam" id="PF19086">
    <property type="entry name" value="Terpene_syn_C_2"/>
    <property type="match status" value="1"/>
</dbReference>
<dbReference type="GO" id="GO:0046872">
    <property type="term" value="F:metal ion binding"/>
    <property type="evidence" value="ECO:0007669"/>
    <property type="project" value="UniProtKB-KW"/>
</dbReference>
<dbReference type="PANTHER" id="PTHR35201:SF4">
    <property type="entry name" value="BETA-PINACENE SYNTHASE-RELATED"/>
    <property type="match status" value="1"/>
</dbReference>
<dbReference type="PANTHER" id="PTHR35201">
    <property type="entry name" value="TERPENE SYNTHASE"/>
    <property type="match status" value="1"/>
</dbReference>
<dbReference type="GO" id="GO:0010333">
    <property type="term" value="F:terpene synthase activity"/>
    <property type="evidence" value="ECO:0007669"/>
    <property type="project" value="InterPro"/>
</dbReference>
<evidence type="ECO:0000256" key="1">
    <source>
        <dbReference type="ARBA" id="ARBA00001946"/>
    </source>
</evidence>
<evidence type="ECO:0000256" key="3">
    <source>
        <dbReference type="ARBA" id="ARBA00022842"/>
    </source>
</evidence>
<evidence type="ECO:0000313" key="6">
    <source>
        <dbReference type="Proteomes" id="UP001302812"/>
    </source>
</evidence>
<dbReference type="GO" id="GO:0008299">
    <property type="term" value="P:isoprenoid biosynthetic process"/>
    <property type="evidence" value="ECO:0007669"/>
    <property type="project" value="UniProtKB-ARBA"/>
</dbReference>
<comment type="similarity">
    <text evidence="2 4">Belongs to the terpene synthase family.</text>
</comment>
<protein>
    <recommendedName>
        <fullName evidence="4">Terpene synthase</fullName>
        <ecNumber evidence="4">4.2.3.-</ecNumber>
    </recommendedName>
</protein>
<dbReference type="AlphaFoldDB" id="A0AAN6QJY3"/>
<sequence>MAIFEYLPSALYGVLNRISNTTQGNQHTLQTKQDVPKSHISPLCHPRVELVTQEVDGYFLEHWPFPNEKARKKFVNAGFSRVTCLYFPKALDDRIHFACRLLTVLFLIDDLLEYMSLEEGEAYNARLMPLMRGERLPDRSIPVEYITYDLWESMRAHDREMAEDIVEPVIVFMKAQTDSTRMKPLGLGEYLEYRERDVGKALLGALMRFSMGLRISPSELETARPADMTCSKHLSVINDIWSYDKELLTSQTAHEEGGALCNIVAILAKEAELSVPAAKRVLYGMCREWEVRYREVSEEVLARCNTPAMRAYLQGLEFQMSGNELWSRTTLRYLAPSE</sequence>
<keyword evidence="6" id="KW-1185">Reference proteome</keyword>
<dbReference type="EMBL" id="MU853362">
    <property type="protein sequence ID" value="KAK4108601.1"/>
    <property type="molecule type" value="Genomic_DNA"/>
</dbReference>
<dbReference type="EC" id="4.2.3.-" evidence="4"/>
<organism evidence="5 6">
    <name type="scientific">Canariomyces notabilis</name>
    <dbReference type="NCBI Taxonomy" id="2074819"/>
    <lineage>
        <taxon>Eukaryota</taxon>
        <taxon>Fungi</taxon>
        <taxon>Dikarya</taxon>
        <taxon>Ascomycota</taxon>
        <taxon>Pezizomycotina</taxon>
        <taxon>Sordariomycetes</taxon>
        <taxon>Sordariomycetidae</taxon>
        <taxon>Sordariales</taxon>
        <taxon>Chaetomiaceae</taxon>
        <taxon>Canariomyces</taxon>
    </lineage>
</organism>
<dbReference type="RefSeq" id="XP_064666171.1">
    <property type="nucleotide sequence ID" value="XM_064818655.1"/>
</dbReference>
<evidence type="ECO:0000256" key="4">
    <source>
        <dbReference type="RuleBase" id="RU366034"/>
    </source>
</evidence>
<proteinExistence type="inferred from homology"/>
<dbReference type="Gene3D" id="1.10.600.10">
    <property type="entry name" value="Farnesyl Diphosphate Synthase"/>
    <property type="match status" value="1"/>
</dbReference>
<comment type="cofactor">
    <cofactor evidence="1 4">
        <name>Mg(2+)</name>
        <dbReference type="ChEBI" id="CHEBI:18420"/>
    </cofactor>
</comment>
<dbReference type="Proteomes" id="UP001302812">
    <property type="component" value="Unassembled WGS sequence"/>
</dbReference>
<dbReference type="InterPro" id="IPR008949">
    <property type="entry name" value="Isoprenoid_synthase_dom_sf"/>
</dbReference>
<evidence type="ECO:0000313" key="5">
    <source>
        <dbReference type="EMBL" id="KAK4108601.1"/>
    </source>
</evidence>
<dbReference type="SUPFAM" id="SSF48576">
    <property type="entry name" value="Terpenoid synthases"/>
    <property type="match status" value="1"/>
</dbReference>
<evidence type="ECO:0000256" key="2">
    <source>
        <dbReference type="ARBA" id="ARBA00006333"/>
    </source>
</evidence>
<gene>
    <name evidence="5" type="ORF">N656DRAFT_832266</name>
</gene>
<dbReference type="GeneID" id="89942781"/>